<reference evidence="2" key="1">
    <citation type="submission" date="2018-04" db="EMBL/GenBank/DDBJ databases">
        <title>Complete genome sequence of Sulfodiicoccus acidiphilus strain HS-1.</title>
        <authorList>
            <person name="Sakai H.D."/>
            <person name="Kurosawa N."/>
        </authorList>
    </citation>
    <scope>NUCLEOTIDE SEQUENCE [LARGE SCALE GENOMIC DNA]</scope>
    <source>
        <strain evidence="2">HS-1</strain>
    </source>
</reference>
<dbReference type="KEGG" id="sacd:HS1genome_1879"/>
<accession>A0A348B5N8</accession>
<proteinExistence type="predicted"/>
<gene>
    <name evidence="1" type="ORF">HS1genome_1879</name>
</gene>
<dbReference type="Proteomes" id="UP000276741">
    <property type="component" value="Chromosome"/>
</dbReference>
<evidence type="ECO:0000313" key="1">
    <source>
        <dbReference type="EMBL" id="BBD73490.1"/>
    </source>
</evidence>
<dbReference type="EMBL" id="AP018553">
    <property type="protein sequence ID" value="BBD73490.1"/>
    <property type="molecule type" value="Genomic_DNA"/>
</dbReference>
<evidence type="ECO:0000313" key="2">
    <source>
        <dbReference type="Proteomes" id="UP000276741"/>
    </source>
</evidence>
<keyword evidence="2" id="KW-1185">Reference proteome</keyword>
<name>A0A348B5N8_9CREN</name>
<sequence>MRASVSSLGRGSEGRDIVPVRRSLLVQFADLRGRPFLFHSEAEKHASGLRSCGRGFPELAGIEGGARECREGEVRVEGLQGALLQERTEGGTYVHRELDGLYYAV</sequence>
<organism evidence="1 2">
    <name type="scientific">Sulfodiicoccus acidiphilus</name>
    <dbReference type="NCBI Taxonomy" id="1670455"/>
    <lineage>
        <taxon>Archaea</taxon>
        <taxon>Thermoproteota</taxon>
        <taxon>Thermoprotei</taxon>
        <taxon>Sulfolobales</taxon>
        <taxon>Sulfolobaceae</taxon>
        <taxon>Sulfodiicoccus</taxon>
    </lineage>
</organism>
<dbReference type="AlphaFoldDB" id="A0A348B5N8"/>
<protein>
    <submittedName>
        <fullName evidence="1">Uncharacterized protein</fullName>
    </submittedName>
</protein>